<keyword evidence="1" id="KW-0472">Membrane</keyword>
<dbReference type="InterPro" id="IPR005182">
    <property type="entry name" value="YdbS-like_PH"/>
</dbReference>
<gene>
    <name evidence="3" type="ORF">UFOPK1493_02919</name>
</gene>
<evidence type="ECO:0000259" key="2">
    <source>
        <dbReference type="Pfam" id="PF03703"/>
    </source>
</evidence>
<dbReference type="InterPro" id="IPR014529">
    <property type="entry name" value="UCP026631"/>
</dbReference>
<dbReference type="AlphaFoldDB" id="A0A6J6ESL2"/>
<feature type="domain" description="YdbS-like PH" evidence="2">
    <location>
        <begin position="87"/>
        <end position="165"/>
    </location>
</feature>
<sequence length="505" mass="53524">MSGTDTDAAGGGITDDVGGTADAGDAVPAVAFVAAPRRLHPASPVVDLAVWLPRMWPVLLIAVSRSWGPVALGAVAITILAARAVAWMRTSWSFDGRELTLSSGVWNRTVRSAPVERLQQVEVVRKLRHQALGVSSVRVQLADGGISSGDVVLEVLSVHDAEALRVELERARRTAVVGDVAAAVPPPPSHELLRLTPGLLALGGVTGASLLLLPAAAFAVLSVLDDVGLDDDAFDLVRGVSLVVGIAVVAAISIAGAALLTVVRHHQFRLSRRTTDLVVERGLFNRRTTTIPMARVQLVRLHRNLVRRRCGIASIDVITSGRQTLDGAGSTGDSVPVARWADALAVSSAALGERSVVQADRPTVPVAVARLVRRRMIVAAVLLGWIPFVASGWPEGPRGAVVVGVVVVLVGVVARATGRSRRHGIGDDVVVVEGGTLAWRRSLVPFDRVQSWSVSQSPFQRRHDLHDVAIHLAGHHAVTVKDATVEQRDALLEALRRREAVETAR</sequence>
<keyword evidence="1" id="KW-0812">Transmembrane</keyword>
<accession>A0A6J6ESL2</accession>
<dbReference type="PANTHER" id="PTHR34473">
    <property type="entry name" value="UPF0699 TRANSMEMBRANE PROTEIN YDBS"/>
    <property type="match status" value="1"/>
</dbReference>
<feature type="transmembrane region" description="Helical" evidence="1">
    <location>
        <begin position="399"/>
        <end position="417"/>
    </location>
</feature>
<dbReference type="Pfam" id="PF03703">
    <property type="entry name" value="bPH_2"/>
    <property type="match status" value="3"/>
</dbReference>
<dbReference type="PIRSF" id="PIRSF026631">
    <property type="entry name" value="UCP026631"/>
    <property type="match status" value="1"/>
</dbReference>
<organism evidence="3">
    <name type="scientific">freshwater metagenome</name>
    <dbReference type="NCBI Taxonomy" id="449393"/>
    <lineage>
        <taxon>unclassified sequences</taxon>
        <taxon>metagenomes</taxon>
        <taxon>ecological metagenomes</taxon>
    </lineage>
</organism>
<feature type="transmembrane region" description="Helical" evidence="1">
    <location>
        <begin position="376"/>
        <end position="393"/>
    </location>
</feature>
<feature type="domain" description="YdbS-like PH" evidence="2">
    <location>
        <begin position="425"/>
        <end position="493"/>
    </location>
</feature>
<dbReference type="PANTHER" id="PTHR34473:SF2">
    <property type="entry name" value="UPF0699 TRANSMEMBRANE PROTEIN YDBT"/>
    <property type="match status" value="1"/>
</dbReference>
<evidence type="ECO:0000313" key="3">
    <source>
        <dbReference type="EMBL" id="CAB4578977.1"/>
    </source>
</evidence>
<feature type="transmembrane region" description="Helical" evidence="1">
    <location>
        <begin position="236"/>
        <end position="263"/>
    </location>
</feature>
<feature type="domain" description="YdbS-like PH" evidence="2">
    <location>
        <begin position="268"/>
        <end position="324"/>
    </location>
</feature>
<name>A0A6J6ESL2_9ZZZZ</name>
<keyword evidence="1" id="KW-1133">Transmembrane helix</keyword>
<feature type="transmembrane region" description="Helical" evidence="1">
    <location>
        <begin position="58"/>
        <end position="82"/>
    </location>
</feature>
<feature type="transmembrane region" description="Helical" evidence="1">
    <location>
        <begin position="199"/>
        <end position="224"/>
    </location>
</feature>
<reference evidence="3" key="1">
    <citation type="submission" date="2020-05" db="EMBL/GenBank/DDBJ databases">
        <authorList>
            <person name="Chiriac C."/>
            <person name="Salcher M."/>
            <person name="Ghai R."/>
            <person name="Kavagutti S V."/>
        </authorList>
    </citation>
    <scope>NUCLEOTIDE SEQUENCE</scope>
</reference>
<evidence type="ECO:0000256" key="1">
    <source>
        <dbReference type="SAM" id="Phobius"/>
    </source>
</evidence>
<dbReference type="EMBL" id="CAEZSR010000139">
    <property type="protein sequence ID" value="CAB4578977.1"/>
    <property type="molecule type" value="Genomic_DNA"/>
</dbReference>
<protein>
    <submittedName>
        <fullName evidence="3">Unannotated protein</fullName>
    </submittedName>
</protein>
<proteinExistence type="predicted"/>